<dbReference type="InterPro" id="IPR055372">
    <property type="entry name" value="CBM96"/>
</dbReference>
<dbReference type="NCBIfam" id="TIGR04183">
    <property type="entry name" value="Por_Secre_tail"/>
    <property type="match status" value="1"/>
</dbReference>
<dbReference type="RefSeq" id="WP_378295150.1">
    <property type="nucleotide sequence ID" value="NZ_JBHULE010000035.1"/>
</dbReference>
<dbReference type="SMART" id="SM00606">
    <property type="entry name" value="CBD_IV"/>
    <property type="match status" value="1"/>
</dbReference>
<dbReference type="InterPro" id="IPR008979">
    <property type="entry name" value="Galactose-bd-like_sf"/>
</dbReference>
<dbReference type="Proteomes" id="UP001597319">
    <property type="component" value="Unassembled WGS sequence"/>
</dbReference>
<gene>
    <name evidence="7" type="ORF">ACFSR1_21810</name>
</gene>
<dbReference type="Gene3D" id="3.20.20.80">
    <property type="entry name" value="Glycosidases"/>
    <property type="match status" value="1"/>
</dbReference>
<dbReference type="InterPro" id="IPR005084">
    <property type="entry name" value="CBM6"/>
</dbReference>
<dbReference type="InterPro" id="IPR035986">
    <property type="entry name" value="PKD_dom_sf"/>
</dbReference>
<dbReference type="InterPro" id="IPR041437">
    <property type="entry name" value="GH115_C"/>
</dbReference>
<comment type="caution">
    <text evidence="7">The sequence shown here is derived from an EMBL/GenBank/DDBJ whole genome shotgun (WGS) entry which is preliminary data.</text>
</comment>
<dbReference type="Pfam" id="PF16586">
    <property type="entry name" value="DUF5060"/>
    <property type="match status" value="1"/>
</dbReference>
<dbReference type="Gene3D" id="2.60.120.260">
    <property type="entry name" value="Galactose-binding domain-like"/>
    <property type="match status" value="1"/>
</dbReference>
<dbReference type="Pfam" id="PF17957">
    <property type="entry name" value="Big_7"/>
    <property type="match status" value="1"/>
</dbReference>
<feature type="compositionally biased region" description="Polar residues" evidence="4">
    <location>
        <begin position="210"/>
        <end position="221"/>
    </location>
</feature>
<feature type="region of interest" description="Disordered" evidence="4">
    <location>
        <begin position="636"/>
        <end position="672"/>
    </location>
</feature>
<feature type="region of interest" description="Disordered" evidence="4">
    <location>
        <begin position="193"/>
        <end position="221"/>
    </location>
</feature>
<organism evidence="7 8">
    <name type="scientific">Aquimarina rubra</name>
    <dbReference type="NCBI Taxonomy" id="1920033"/>
    <lineage>
        <taxon>Bacteria</taxon>
        <taxon>Pseudomonadati</taxon>
        <taxon>Bacteroidota</taxon>
        <taxon>Flavobacteriia</taxon>
        <taxon>Flavobacteriales</taxon>
        <taxon>Flavobacteriaceae</taxon>
        <taxon>Aquimarina</taxon>
    </lineage>
</organism>
<evidence type="ECO:0000259" key="6">
    <source>
        <dbReference type="PROSITE" id="PS51175"/>
    </source>
</evidence>
<feature type="signal peptide" evidence="5">
    <location>
        <begin position="1"/>
        <end position="21"/>
    </location>
</feature>
<keyword evidence="3 5" id="KW-0732">Signal</keyword>
<dbReference type="InterPro" id="IPR026444">
    <property type="entry name" value="Secre_tail"/>
</dbReference>
<keyword evidence="2" id="KW-0964">Secreted</keyword>
<dbReference type="Pfam" id="PF03422">
    <property type="entry name" value="CBM_6"/>
    <property type="match status" value="1"/>
</dbReference>
<dbReference type="EMBL" id="JBHULE010000035">
    <property type="protein sequence ID" value="MFD2565329.1"/>
    <property type="molecule type" value="Genomic_DNA"/>
</dbReference>
<evidence type="ECO:0000256" key="2">
    <source>
        <dbReference type="ARBA" id="ARBA00022525"/>
    </source>
</evidence>
<feature type="chain" id="PRO_5045340325" evidence="5">
    <location>
        <begin position="22"/>
        <end position="1296"/>
    </location>
</feature>
<dbReference type="SUPFAM" id="SSF49299">
    <property type="entry name" value="PKD domain"/>
    <property type="match status" value="1"/>
</dbReference>
<reference evidence="8" key="1">
    <citation type="journal article" date="2019" name="Int. J. Syst. Evol. Microbiol.">
        <title>The Global Catalogue of Microorganisms (GCM) 10K type strain sequencing project: providing services to taxonomists for standard genome sequencing and annotation.</title>
        <authorList>
            <consortium name="The Broad Institute Genomics Platform"/>
            <consortium name="The Broad Institute Genome Sequencing Center for Infectious Disease"/>
            <person name="Wu L."/>
            <person name="Ma J."/>
        </authorList>
    </citation>
    <scope>NUCLEOTIDE SEQUENCE [LARGE SCALE GENOMIC DNA]</scope>
    <source>
        <strain evidence="8">KCTC 52274</strain>
    </source>
</reference>
<accession>A0ABW5LLA5</accession>
<sequence>MKLTKLRILITFLFLGLLVQAQTPEGELKRWHKVTLTFNGPNTSETANPNPFSDYLLEVNFTHSGSNRSYKVPGYFAACGNAENNSCDSGNKWRVHFTPDQTGTWNWSVSFKSGSNVAINGGGSNAGFMNGDTGSFNITESDKSGRDFRSKDLGRLKYVGEHYLRHVGTNPNNPNGNWFVKAGADAPENTLAYEDFDNTPNRGNRRKNWNPHQQDYSASDASNYTWDGGKGTELLGAVRYLSNKGVNAFSFLTLSLHGDDENVFPHLLKVPVSTYNSYNDGQQWNQGVHKDRFDVSKLAQWEKIFEYADKKGMYMHFKTMETENDNIMDGNNFGRQRKLYYRELIARFGHHLALNWNLTEETTIPDNVVKSTASFIKQQDPYDHNIVIHTYPGQQDQRYNPLLGNNSELTGASIQTDKSKVHNDVKRWIEKSKNAGKKWVVANDEQGNAQIGVDQDGKDDKLVRHQVLWGALMAGGAGVEYYYGYSTGQTDLTAQNHRSRDGKYSDAARALRFFNSYLQDDLVDMVSADGVTSNNSDYVLAKAGEVYAVYRPNGGSTGISLPSGNGEYEVQWYNPRGGSGLTSAVTLGGNLVAPDNNDWVALIKKKDGGGGGGPDQCVALEQNGVVAVEAEHFESQSKTNDRQWYVLDGSGSTPTPDPDPDHSSGASNGGYLEILPDTRVTHDDPLVNGVSFSNTPGQVAIINYKVKFTTPGKYFVWVRAYSTGSEDNGIHVGLNGNWPASGQRMQWCQGKNQWTWESKQRTNANHCGEAQQIYLDIPSAGVHTISFSMREDGFEIDKFVLSKSYTKPTGNGPAEVLVDCGDENTSPQVSITSPANGASFEIGEPIPLIADASDGDGSIAKVEFFINNDLVATEQITPYDTSTTIDVPGNYTIVAKATDNEGAETTSQSVNITVEDDSVPPTDVIDIPGAFEAEDFEIKSGSVRIENTPGTTSDKNLGYIRNGDFVDYAVNVDATGEYTFDFYASSKGVGGKIDIVESGTVVGSINIPVTGEWHNYKKYSTTVSLTSGEKTLRLSFIGGSGYLYNIDKVVTTKLQPVEQTVTLSPIHDAFLEGSKRYNSDMVRVELNKRTGYLMFDLSSVNGTITKADLKFTVFSDPGNGNITVNKGNSNNWTENNLSNSNKPGKGTQLGSLNANFPIGSTKTIPLKTAQISGNRLSLIIDAVSGNDFAFASKENGSVAKPQLVITFTTNRDDIGNNDDISFYPNPVVNVLNISGGTSGKTIKMYNSIGVLVKQVLLEEGQNTVDMTDLSSGIYIMNVLEAGKTNKVLSSKKVIKQ</sequence>
<feature type="domain" description="CBM6" evidence="6">
    <location>
        <begin position="929"/>
        <end position="1052"/>
    </location>
</feature>
<dbReference type="SUPFAM" id="SSF49785">
    <property type="entry name" value="Galactose-binding domain-like"/>
    <property type="match status" value="1"/>
</dbReference>
<evidence type="ECO:0000313" key="8">
    <source>
        <dbReference type="Proteomes" id="UP001597319"/>
    </source>
</evidence>
<evidence type="ECO:0000256" key="4">
    <source>
        <dbReference type="SAM" id="MobiDB-lite"/>
    </source>
</evidence>
<dbReference type="CDD" id="cd04080">
    <property type="entry name" value="CBM6_cellulase-like"/>
    <property type="match status" value="1"/>
</dbReference>
<dbReference type="InterPro" id="IPR006584">
    <property type="entry name" value="Cellulose-bd_IV"/>
</dbReference>
<dbReference type="InterPro" id="IPR032260">
    <property type="entry name" value="DUF5060"/>
</dbReference>
<dbReference type="PROSITE" id="PS51175">
    <property type="entry name" value="CBM6"/>
    <property type="match status" value="1"/>
</dbReference>
<keyword evidence="8" id="KW-1185">Reference proteome</keyword>
<dbReference type="Pfam" id="PF24517">
    <property type="entry name" value="CBM96"/>
    <property type="match status" value="1"/>
</dbReference>
<dbReference type="Pfam" id="PF17829">
    <property type="entry name" value="GH115_C"/>
    <property type="match status" value="1"/>
</dbReference>
<proteinExistence type="predicted"/>
<evidence type="ECO:0000313" key="7">
    <source>
        <dbReference type="EMBL" id="MFD2565329.1"/>
    </source>
</evidence>
<dbReference type="Gene3D" id="2.60.120.1620">
    <property type="match status" value="1"/>
</dbReference>
<comment type="subcellular location">
    <subcellularLocation>
        <location evidence="1">Secreted</location>
    </subcellularLocation>
</comment>
<evidence type="ECO:0000256" key="1">
    <source>
        <dbReference type="ARBA" id="ARBA00004613"/>
    </source>
</evidence>
<evidence type="ECO:0000256" key="3">
    <source>
        <dbReference type="ARBA" id="ARBA00022729"/>
    </source>
</evidence>
<dbReference type="Pfam" id="PF18962">
    <property type="entry name" value="Por_Secre_tail"/>
    <property type="match status" value="1"/>
</dbReference>
<protein>
    <submittedName>
        <fullName evidence="7">Carbohydrate-binding protein</fullName>
    </submittedName>
</protein>
<dbReference type="InterPro" id="IPR013783">
    <property type="entry name" value="Ig-like_fold"/>
</dbReference>
<evidence type="ECO:0000256" key="5">
    <source>
        <dbReference type="SAM" id="SignalP"/>
    </source>
</evidence>
<dbReference type="Gene3D" id="2.60.40.10">
    <property type="entry name" value="Immunoglobulins"/>
    <property type="match status" value="2"/>
</dbReference>
<name>A0ABW5LLA5_9FLAO</name>